<proteinExistence type="predicted"/>
<dbReference type="CDD" id="cd17768">
    <property type="entry name" value="adenosylhopane_nucleosidase_HpnG-like"/>
    <property type="match status" value="1"/>
</dbReference>
<comment type="caution">
    <text evidence="2">The sequence shown here is derived from an EMBL/GenBank/DDBJ whole genome shotgun (WGS) entry which is preliminary data.</text>
</comment>
<dbReference type="GO" id="GO:0008782">
    <property type="term" value="F:adenosylhomocysteine nucleosidase activity"/>
    <property type="evidence" value="ECO:0007669"/>
    <property type="project" value="TreeGrafter"/>
</dbReference>
<dbReference type="RefSeq" id="WP_035376957.1">
    <property type="nucleotide sequence ID" value="NZ_BAPG01000121.1"/>
</dbReference>
<dbReference type="GO" id="GO:0005829">
    <property type="term" value="C:cytosol"/>
    <property type="evidence" value="ECO:0007669"/>
    <property type="project" value="TreeGrafter"/>
</dbReference>
<dbReference type="GO" id="GO:0019284">
    <property type="term" value="P:L-methionine salvage from S-adenosylmethionine"/>
    <property type="evidence" value="ECO:0007669"/>
    <property type="project" value="TreeGrafter"/>
</dbReference>
<dbReference type="SUPFAM" id="SSF53167">
    <property type="entry name" value="Purine and uridine phosphorylases"/>
    <property type="match status" value="1"/>
</dbReference>
<dbReference type="AlphaFoldDB" id="A0A511X9Y8"/>
<dbReference type="GO" id="GO:0008930">
    <property type="term" value="F:methylthioadenosine nucleosidase activity"/>
    <property type="evidence" value="ECO:0007669"/>
    <property type="project" value="TreeGrafter"/>
</dbReference>
<dbReference type="InterPro" id="IPR035994">
    <property type="entry name" value="Nucleoside_phosphorylase_sf"/>
</dbReference>
<evidence type="ECO:0000313" key="2">
    <source>
        <dbReference type="EMBL" id="GEN59763.1"/>
    </source>
</evidence>
<protein>
    <submittedName>
        <fullName evidence="2">Purine phosphorylase</fullName>
    </submittedName>
</protein>
<dbReference type="PANTHER" id="PTHR46832">
    <property type="entry name" value="5'-METHYLTHIOADENOSINE/S-ADENOSYLHOMOCYSTEINE NUCLEOSIDASE"/>
    <property type="match status" value="1"/>
</dbReference>
<reference evidence="2 3" key="1">
    <citation type="submission" date="2019-07" db="EMBL/GenBank/DDBJ databases">
        <title>Whole genome shotgun sequence of Acetobacter nitrogenifigens NBRC 105050.</title>
        <authorList>
            <person name="Hosoyama A."/>
            <person name="Uohara A."/>
            <person name="Ohji S."/>
            <person name="Ichikawa N."/>
        </authorList>
    </citation>
    <scope>NUCLEOTIDE SEQUENCE [LARGE SCALE GENOMIC DNA]</scope>
    <source>
        <strain evidence="2 3">NBRC 105050</strain>
    </source>
</reference>
<dbReference type="Proteomes" id="UP000321635">
    <property type="component" value="Unassembled WGS sequence"/>
</dbReference>
<accession>A0A511X9Y8</accession>
<dbReference type="Pfam" id="PF01048">
    <property type="entry name" value="PNP_UDP_1"/>
    <property type="match status" value="1"/>
</dbReference>
<evidence type="ECO:0000259" key="1">
    <source>
        <dbReference type="Pfam" id="PF01048"/>
    </source>
</evidence>
<keyword evidence="3" id="KW-1185">Reference proteome</keyword>
<organism evidence="2 3">
    <name type="scientific">Acetobacter nitrogenifigens DSM 23921 = NBRC 105050</name>
    <dbReference type="NCBI Taxonomy" id="1120919"/>
    <lineage>
        <taxon>Bacteria</taxon>
        <taxon>Pseudomonadati</taxon>
        <taxon>Pseudomonadota</taxon>
        <taxon>Alphaproteobacteria</taxon>
        <taxon>Acetobacterales</taxon>
        <taxon>Acetobacteraceae</taxon>
        <taxon>Acetobacter</taxon>
    </lineage>
</organism>
<gene>
    <name evidence="2" type="ORF">ANI02nite_16470</name>
</gene>
<feature type="domain" description="Nucleoside phosphorylase" evidence="1">
    <location>
        <begin position="57"/>
        <end position="173"/>
    </location>
</feature>
<evidence type="ECO:0000313" key="3">
    <source>
        <dbReference type="Proteomes" id="UP000321635"/>
    </source>
</evidence>
<name>A0A511X9Y8_9PROT</name>
<sequence>MASDATPGGSLAAIDGNVGFLVGLKAEAALLRQFFPDAPIAISGATPDGARRGVDRLVAVGASGLVSFGLAAGLDPALAPGSIVIPDAVAVDGRVVPCDPRLRRALGAKDGVTVGGALLHSDTVVLTAEDKQRLGLESGCCALDMESGFVAQRAREARLPFAVLRAICDSASRTLPPATAFALSPEGGVKVGALLQSLAQKPTQIGGLIAIGLDAGRARKAMAHFLKINRPPVISSR</sequence>
<dbReference type="EMBL" id="BJYF01000008">
    <property type="protein sequence ID" value="GEN59763.1"/>
    <property type="molecule type" value="Genomic_DNA"/>
</dbReference>
<dbReference type="STRING" id="1120919.GCA_000429165_02219"/>
<dbReference type="Gene3D" id="3.40.50.1580">
    <property type="entry name" value="Nucleoside phosphorylase domain"/>
    <property type="match status" value="1"/>
</dbReference>
<dbReference type="PANTHER" id="PTHR46832:SF1">
    <property type="entry name" value="5'-METHYLTHIOADENOSINE_S-ADENOSYLHOMOCYSTEINE NUCLEOSIDASE"/>
    <property type="match status" value="1"/>
</dbReference>
<dbReference type="InterPro" id="IPR000845">
    <property type="entry name" value="Nucleoside_phosphorylase_d"/>
</dbReference>
<dbReference type="GO" id="GO:0009116">
    <property type="term" value="P:nucleoside metabolic process"/>
    <property type="evidence" value="ECO:0007669"/>
    <property type="project" value="InterPro"/>
</dbReference>